<evidence type="ECO:0000256" key="1">
    <source>
        <dbReference type="SAM" id="MobiDB-lite"/>
    </source>
</evidence>
<name>A0A1Y3BS75_EURMA</name>
<protein>
    <submittedName>
        <fullName evidence="2">Uncharacterized protein</fullName>
    </submittedName>
</protein>
<dbReference type="EMBL" id="MUJZ01010722">
    <property type="protein sequence ID" value="OTF82005.1"/>
    <property type="molecule type" value="Genomic_DNA"/>
</dbReference>
<dbReference type="Proteomes" id="UP000194236">
    <property type="component" value="Unassembled WGS sequence"/>
</dbReference>
<reference evidence="2 3" key="1">
    <citation type="submission" date="2017-03" db="EMBL/GenBank/DDBJ databases">
        <title>Genome Survey of Euroglyphus maynei.</title>
        <authorList>
            <person name="Arlian L.G."/>
            <person name="Morgan M.S."/>
            <person name="Rider S.D."/>
        </authorList>
    </citation>
    <scope>NUCLEOTIDE SEQUENCE [LARGE SCALE GENOMIC DNA]</scope>
    <source>
        <strain evidence="2">Arlian Lab</strain>
        <tissue evidence="2">Whole body</tissue>
    </source>
</reference>
<gene>
    <name evidence="2" type="ORF">BLA29_009122</name>
</gene>
<organism evidence="2 3">
    <name type="scientific">Euroglyphus maynei</name>
    <name type="common">Mayne's house dust mite</name>
    <dbReference type="NCBI Taxonomy" id="6958"/>
    <lineage>
        <taxon>Eukaryota</taxon>
        <taxon>Metazoa</taxon>
        <taxon>Ecdysozoa</taxon>
        <taxon>Arthropoda</taxon>
        <taxon>Chelicerata</taxon>
        <taxon>Arachnida</taxon>
        <taxon>Acari</taxon>
        <taxon>Acariformes</taxon>
        <taxon>Sarcoptiformes</taxon>
        <taxon>Astigmata</taxon>
        <taxon>Psoroptidia</taxon>
        <taxon>Analgoidea</taxon>
        <taxon>Pyroglyphidae</taxon>
        <taxon>Pyroglyphinae</taxon>
        <taxon>Euroglyphus</taxon>
    </lineage>
</organism>
<proteinExistence type="predicted"/>
<feature type="region of interest" description="Disordered" evidence="1">
    <location>
        <begin position="1"/>
        <end position="49"/>
    </location>
</feature>
<feature type="compositionally biased region" description="Acidic residues" evidence="1">
    <location>
        <begin position="11"/>
        <end position="21"/>
    </location>
</feature>
<evidence type="ECO:0000313" key="3">
    <source>
        <dbReference type="Proteomes" id="UP000194236"/>
    </source>
</evidence>
<keyword evidence="3" id="KW-1185">Reference proteome</keyword>
<dbReference type="PANTHER" id="PTHR44927">
    <property type="entry name" value="FK506-BINDING PROTEIN 15"/>
    <property type="match status" value="1"/>
</dbReference>
<feature type="non-terminal residue" evidence="2">
    <location>
        <position position="186"/>
    </location>
</feature>
<dbReference type="PANTHER" id="PTHR44927:SF1">
    <property type="entry name" value="FK506-BINDING PROTEIN 15"/>
    <property type="match status" value="1"/>
</dbReference>
<comment type="caution">
    <text evidence="2">The sequence shown here is derived from an EMBL/GenBank/DDBJ whole genome shotgun (WGS) entry which is preliminary data.</text>
</comment>
<evidence type="ECO:0000313" key="2">
    <source>
        <dbReference type="EMBL" id="OTF82005.1"/>
    </source>
</evidence>
<sequence length="186" mass="21378">MKSKQKLSNIFDDDDGDNDSMEDSKTRLIYKPKQNKKHEEDLSRRSSSASNSSVSKMSVFIALAVDVYKFENSQYSYVGKFGLALCGNDRESSYRIILYTAKNQPICSATITENFPFLCQQKNYCLIQDDQRQKWSILFGNYSDVCQFCRHLAHCLFAVRYIKHGENGDISVKQPLGFHEPLNDDL</sequence>
<dbReference type="OrthoDB" id="5842926at2759"/>
<accession>A0A1Y3BS75</accession>
<dbReference type="AlphaFoldDB" id="A0A1Y3BS75"/>